<evidence type="ECO:0000313" key="1">
    <source>
        <dbReference type="EMBL" id="KAH8010466.1"/>
    </source>
</evidence>
<gene>
    <name evidence="1" type="ORF">K3G42_005132</name>
</gene>
<comment type="caution">
    <text evidence="1">The sequence shown here is derived from an EMBL/GenBank/DDBJ whole genome shotgun (WGS) entry which is preliminary data.</text>
</comment>
<evidence type="ECO:0000313" key="2">
    <source>
        <dbReference type="Proteomes" id="UP000827872"/>
    </source>
</evidence>
<keyword evidence="2" id="KW-1185">Reference proteome</keyword>
<organism evidence="1 2">
    <name type="scientific">Sphaerodactylus townsendi</name>
    <dbReference type="NCBI Taxonomy" id="933632"/>
    <lineage>
        <taxon>Eukaryota</taxon>
        <taxon>Metazoa</taxon>
        <taxon>Chordata</taxon>
        <taxon>Craniata</taxon>
        <taxon>Vertebrata</taxon>
        <taxon>Euteleostomi</taxon>
        <taxon>Lepidosauria</taxon>
        <taxon>Squamata</taxon>
        <taxon>Bifurcata</taxon>
        <taxon>Gekkota</taxon>
        <taxon>Sphaerodactylidae</taxon>
        <taxon>Sphaerodactylus</taxon>
    </lineage>
</organism>
<reference evidence="1" key="1">
    <citation type="submission" date="2021-08" db="EMBL/GenBank/DDBJ databases">
        <title>The first chromosome-level gecko genome reveals the dynamic sex chromosomes of Neotropical dwarf geckos (Sphaerodactylidae: Sphaerodactylus).</title>
        <authorList>
            <person name="Pinto B.J."/>
            <person name="Keating S.E."/>
            <person name="Gamble T."/>
        </authorList>
    </citation>
    <scope>NUCLEOTIDE SEQUENCE</scope>
    <source>
        <strain evidence="1">TG3544</strain>
    </source>
</reference>
<name>A0ACB8FTU9_9SAUR</name>
<dbReference type="EMBL" id="CM037624">
    <property type="protein sequence ID" value="KAH8010466.1"/>
    <property type="molecule type" value="Genomic_DNA"/>
</dbReference>
<proteinExistence type="predicted"/>
<accession>A0ACB8FTU9</accession>
<protein>
    <submittedName>
        <fullName evidence="1">Uncharacterized protein</fullName>
    </submittedName>
</protein>
<dbReference type="Proteomes" id="UP000827872">
    <property type="component" value="Linkage Group LG11"/>
</dbReference>
<sequence>MTGPTHGLLFERLNESNYVSWAEKMKCFLIRKGLWTAAQKAPDMDDDDEPPVNNNSISKDRGDKSAEYGISSADVTPVEQPTT</sequence>